<evidence type="ECO:0000259" key="11">
    <source>
        <dbReference type="PROSITE" id="PS51194"/>
    </source>
</evidence>
<dbReference type="InterPro" id="IPR044574">
    <property type="entry name" value="ARIP4-like"/>
</dbReference>
<evidence type="ECO:0000256" key="6">
    <source>
        <dbReference type="ARBA" id="ARBA00022840"/>
    </source>
</evidence>
<gene>
    <name evidence="12" type="ORF">CU098_013568</name>
</gene>
<dbReference type="Proteomes" id="UP000253551">
    <property type="component" value="Unassembled WGS sequence"/>
</dbReference>
<evidence type="ECO:0000256" key="8">
    <source>
        <dbReference type="ARBA" id="ARBA00023242"/>
    </source>
</evidence>
<evidence type="ECO:0000313" key="13">
    <source>
        <dbReference type="Proteomes" id="UP000253551"/>
    </source>
</evidence>
<dbReference type="OrthoDB" id="2020972at2759"/>
<dbReference type="InterPro" id="IPR027417">
    <property type="entry name" value="P-loop_NTPase"/>
</dbReference>
<comment type="caution">
    <text evidence="12">The sequence shown here is derived from an EMBL/GenBank/DDBJ whole genome shotgun (WGS) entry which is preliminary data.</text>
</comment>
<evidence type="ECO:0000256" key="5">
    <source>
        <dbReference type="ARBA" id="ARBA00022806"/>
    </source>
</evidence>
<evidence type="ECO:0000256" key="2">
    <source>
        <dbReference type="ARBA" id="ARBA00007025"/>
    </source>
</evidence>
<dbReference type="SMART" id="SM00490">
    <property type="entry name" value="HELICc"/>
    <property type="match status" value="1"/>
</dbReference>
<dbReference type="InterPro" id="IPR049730">
    <property type="entry name" value="SNF2/RAD54-like_C"/>
</dbReference>
<reference evidence="12 13" key="1">
    <citation type="journal article" date="2018" name="G3 (Bethesda)">
        <title>Phylogenetic and Phylogenomic Definition of Rhizopus Species.</title>
        <authorList>
            <person name="Gryganskyi A.P."/>
            <person name="Golan J."/>
            <person name="Dolatabadi S."/>
            <person name="Mondo S."/>
            <person name="Robb S."/>
            <person name="Idnurm A."/>
            <person name="Muszewska A."/>
            <person name="Steczkiewicz K."/>
            <person name="Masonjones S."/>
            <person name="Liao H.L."/>
            <person name="Gajdeczka M.T."/>
            <person name="Anike F."/>
            <person name="Vuek A."/>
            <person name="Anishchenko I.M."/>
            <person name="Voigt K."/>
            <person name="de Hoog G.S."/>
            <person name="Smith M.E."/>
            <person name="Heitman J."/>
            <person name="Vilgalys R."/>
            <person name="Stajich J.E."/>
        </authorList>
    </citation>
    <scope>NUCLEOTIDE SEQUENCE [LARGE SCALE GENOMIC DNA]</scope>
    <source>
        <strain evidence="12 13">LSU 92-RS-03</strain>
    </source>
</reference>
<evidence type="ECO:0000256" key="4">
    <source>
        <dbReference type="ARBA" id="ARBA00022801"/>
    </source>
</evidence>
<dbReference type="GO" id="GO:0016887">
    <property type="term" value="F:ATP hydrolysis activity"/>
    <property type="evidence" value="ECO:0007669"/>
    <property type="project" value="InterPro"/>
</dbReference>
<dbReference type="InterPro" id="IPR038718">
    <property type="entry name" value="SNF2-like_sf"/>
</dbReference>
<dbReference type="PANTHER" id="PTHR45797:SF1">
    <property type="entry name" value="HELICASE ARIP4"/>
    <property type="match status" value="1"/>
</dbReference>
<evidence type="ECO:0000256" key="1">
    <source>
        <dbReference type="ARBA" id="ARBA00004123"/>
    </source>
</evidence>
<dbReference type="AlphaFoldDB" id="A0A367KVM2"/>
<keyword evidence="7" id="KW-0238">DNA-binding</keyword>
<protein>
    <submittedName>
        <fullName evidence="12">Uncharacterized protein</fullName>
    </submittedName>
</protein>
<comment type="similarity">
    <text evidence="2">Belongs to the SNF2/RAD54 helicase family.</text>
</comment>
<evidence type="ECO:0000256" key="3">
    <source>
        <dbReference type="ARBA" id="ARBA00022741"/>
    </source>
</evidence>
<keyword evidence="8" id="KW-0539">Nucleus</keyword>
<evidence type="ECO:0000313" key="12">
    <source>
        <dbReference type="EMBL" id="RCI06235.1"/>
    </source>
</evidence>
<dbReference type="Pfam" id="PF00176">
    <property type="entry name" value="SNF2-rel_dom"/>
    <property type="match status" value="1"/>
</dbReference>
<dbReference type="PROSITE" id="PS51194">
    <property type="entry name" value="HELICASE_CTER"/>
    <property type="match status" value="1"/>
</dbReference>
<feature type="coiled-coil region" evidence="9">
    <location>
        <begin position="399"/>
        <end position="426"/>
    </location>
</feature>
<dbReference type="SUPFAM" id="SSF52540">
    <property type="entry name" value="P-loop containing nucleoside triphosphate hydrolases"/>
    <property type="match status" value="2"/>
</dbReference>
<organism evidence="12 13">
    <name type="scientific">Rhizopus stolonifer</name>
    <name type="common">Rhizopus nigricans</name>
    <dbReference type="NCBI Taxonomy" id="4846"/>
    <lineage>
        <taxon>Eukaryota</taxon>
        <taxon>Fungi</taxon>
        <taxon>Fungi incertae sedis</taxon>
        <taxon>Mucoromycota</taxon>
        <taxon>Mucoromycotina</taxon>
        <taxon>Mucoromycetes</taxon>
        <taxon>Mucorales</taxon>
        <taxon>Mucorineae</taxon>
        <taxon>Rhizopodaceae</taxon>
        <taxon>Rhizopus</taxon>
    </lineage>
</organism>
<evidence type="ECO:0000256" key="7">
    <source>
        <dbReference type="ARBA" id="ARBA00023125"/>
    </source>
</evidence>
<dbReference type="GO" id="GO:0005634">
    <property type="term" value="C:nucleus"/>
    <property type="evidence" value="ECO:0007669"/>
    <property type="project" value="UniProtKB-SubCell"/>
</dbReference>
<keyword evidence="5" id="KW-0347">Helicase</keyword>
<feature type="domain" description="Helicase ATP-binding" evidence="10">
    <location>
        <begin position="100"/>
        <end position="296"/>
    </location>
</feature>
<feature type="domain" description="Helicase C-terminal" evidence="11">
    <location>
        <begin position="481"/>
        <end position="635"/>
    </location>
</feature>
<dbReference type="PANTHER" id="PTHR45797">
    <property type="entry name" value="RAD54-LIKE"/>
    <property type="match status" value="1"/>
</dbReference>
<proteinExistence type="inferred from homology"/>
<keyword evidence="4" id="KW-0378">Hydrolase</keyword>
<keyword evidence="9" id="KW-0175">Coiled coil</keyword>
<dbReference type="InterPro" id="IPR014001">
    <property type="entry name" value="Helicase_ATP-bd"/>
</dbReference>
<evidence type="ECO:0000259" key="10">
    <source>
        <dbReference type="PROSITE" id="PS51192"/>
    </source>
</evidence>
<keyword evidence="6" id="KW-0067">ATP-binding</keyword>
<dbReference type="GO" id="GO:0004386">
    <property type="term" value="F:helicase activity"/>
    <property type="evidence" value="ECO:0007669"/>
    <property type="project" value="UniProtKB-KW"/>
</dbReference>
<dbReference type="STRING" id="4846.A0A367KVM2"/>
<sequence>MEPNKILTRILGSHASLAYYFPNELDPPFEAEDLFPRNRRNKRRRRLHALLDIDDKPTEQTIERDPQIMTAFKDIEFPLDPFYRRVLKKHQIEGLKFMWDRVCKDKKGCLLSHSMGLGKSLQTIALLITIYQQLRKYPSLQFPAGNRVLILGPLVTLSNWAEEFRKWSAGDIEDTIGEVFMFSTIRGGNKIREKRIKFLHYWYTHGGVMLMSYEQFRALLTEKKPSIGENSFGHYLLNPGPDIVVLDEGHRIKNSTTALALLVTQFKTPSRICLTGYPLQNHLLEYYYMISFVSPGLLGTPEHFKAHFVNTKKKTAAIKLYTLQLMTNKVTHRRDESILRQELPPKHEYLVKFKLSQVQLEGYTHLLNGIVENGGPLIALLVLRSMCNHPKIFQNLLQKRIERKRNAQLDKEMKQHQQNIEEEAEVAVQEDIEEDIASQENEEDELVQWLSLETNQPMIEYFEQLNAESWTCSGKMTFVANLAVECSLIQEKIVVVSHSLACLDYIQHILPVFGMKALRVDGHTVGNERQHIINKFSTDQDVSIMLLSAKAAAIGINLTAANRIVLVDQDWNPLYDEQSIGRIYRYNQTKPVYVYRLVTASTIEERILNQSIHKNSIFRRVIDNQRFTANISKEELRQYYMPPDPTIATIEVVSAKIKQDNIACLVYAKNKEMIVQAEPYIPASLEDKIGNTSWYELTSQDRDEAISEVRRYKKDAIRYTKELKTI</sequence>
<keyword evidence="3" id="KW-0547">Nucleotide-binding</keyword>
<dbReference type="EMBL" id="PJQM01000200">
    <property type="protein sequence ID" value="RCI06235.1"/>
    <property type="molecule type" value="Genomic_DNA"/>
</dbReference>
<evidence type="ECO:0000256" key="9">
    <source>
        <dbReference type="SAM" id="Coils"/>
    </source>
</evidence>
<dbReference type="GO" id="GO:0005524">
    <property type="term" value="F:ATP binding"/>
    <property type="evidence" value="ECO:0007669"/>
    <property type="project" value="UniProtKB-KW"/>
</dbReference>
<dbReference type="Gene3D" id="3.40.50.300">
    <property type="entry name" value="P-loop containing nucleotide triphosphate hydrolases"/>
    <property type="match status" value="1"/>
</dbReference>
<dbReference type="InterPro" id="IPR001650">
    <property type="entry name" value="Helicase_C-like"/>
</dbReference>
<dbReference type="Gene3D" id="3.40.50.10810">
    <property type="entry name" value="Tandem AAA-ATPase domain"/>
    <property type="match status" value="1"/>
</dbReference>
<dbReference type="PROSITE" id="PS51192">
    <property type="entry name" value="HELICASE_ATP_BIND_1"/>
    <property type="match status" value="1"/>
</dbReference>
<dbReference type="GO" id="GO:0003677">
    <property type="term" value="F:DNA binding"/>
    <property type="evidence" value="ECO:0007669"/>
    <property type="project" value="UniProtKB-KW"/>
</dbReference>
<dbReference type="CDD" id="cd18793">
    <property type="entry name" value="SF2_C_SNF"/>
    <property type="match status" value="1"/>
</dbReference>
<comment type="subcellular location">
    <subcellularLocation>
        <location evidence="1">Nucleus</location>
    </subcellularLocation>
</comment>
<name>A0A367KVM2_RHIST</name>
<dbReference type="SMART" id="SM00487">
    <property type="entry name" value="DEXDc"/>
    <property type="match status" value="1"/>
</dbReference>
<dbReference type="InterPro" id="IPR000330">
    <property type="entry name" value="SNF2_N"/>
</dbReference>
<dbReference type="Pfam" id="PF00271">
    <property type="entry name" value="Helicase_C"/>
    <property type="match status" value="1"/>
</dbReference>
<keyword evidence="13" id="KW-1185">Reference proteome</keyword>
<accession>A0A367KVM2</accession>